<keyword evidence="1" id="KW-0472">Membrane</keyword>
<keyword evidence="1" id="KW-0812">Transmembrane</keyword>
<proteinExistence type="predicted"/>
<keyword evidence="1" id="KW-1133">Transmembrane helix</keyword>
<comment type="caution">
    <text evidence="2">The sequence shown here is derived from an EMBL/GenBank/DDBJ whole genome shotgun (WGS) entry which is preliminary data.</text>
</comment>
<reference evidence="2 3" key="1">
    <citation type="submission" date="2019-03" db="EMBL/GenBank/DDBJ databases">
        <title>Rhizobium sp. nov., an bacterium isolated from biocrust in Mu Us Desert.</title>
        <authorList>
            <person name="Lixiong L."/>
        </authorList>
    </citation>
    <scope>NUCLEOTIDE SEQUENCE [LARGE SCALE GENOMIC DNA]</scope>
    <source>
        <strain evidence="2 3">SPY-1</strain>
    </source>
</reference>
<dbReference type="OrthoDB" id="5959103at2"/>
<feature type="transmembrane region" description="Helical" evidence="1">
    <location>
        <begin position="38"/>
        <end position="61"/>
    </location>
</feature>
<sequence length="93" mass="10600">MAKQEKQKSKRFGIDPESGRLAIAGWPMPMPRSRAGRIGVGSALVLGGVFGFLPILGFWMVPLGFVVLSHDLPFVRRQRRRIGLWWARRRRKS</sequence>
<accession>A0A4R5ULV6</accession>
<dbReference type="AlphaFoldDB" id="A0A4R5ULV6"/>
<evidence type="ECO:0000313" key="2">
    <source>
        <dbReference type="EMBL" id="TDK38835.1"/>
    </source>
</evidence>
<organism evidence="2 3">
    <name type="scientific">Rhizobium deserti</name>
    <dbReference type="NCBI Taxonomy" id="2547961"/>
    <lineage>
        <taxon>Bacteria</taxon>
        <taxon>Pseudomonadati</taxon>
        <taxon>Pseudomonadota</taxon>
        <taxon>Alphaproteobacteria</taxon>
        <taxon>Hyphomicrobiales</taxon>
        <taxon>Rhizobiaceae</taxon>
        <taxon>Rhizobium/Agrobacterium group</taxon>
        <taxon>Rhizobium</taxon>
    </lineage>
</organism>
<protein>
    <submittedName>
        <fullName evidence="2">Uncharacterized protein</fullName>
    </submittedName>
</protein>
<evidence type="ECO:0000256" key="1">
    <source>
        <dbReference type="SAM" id="Phobius"/>
    </source>
</evidence>
<gene>
    <name evidence="2" type="ORF">E2F50_01435</name>
</gene>
<keyword evidence="3" id="KW-1185">Reference proteome</keyword>
<name>A0A4R5ULV6_9HYPH</name>
<dbReference type="EMBL" id="SMTL01000001">
    <property type="protein sequence ID" value="TDK38835.1"/>
    <property type="molecule type" value="Genomic_DNA"/>
</dbReference>
<dbReference type="Proteomes" id="UP000295238">
    <property type="component" value="Unassembled WGS sequence"/>
</dbReference>
<evidence type="ECO:0000313" key="3">
    <source>
        <dbReference type="Proteomes" id="UP000295238"/>
    </source>
</evidence>